<evidence type="ECO:0000256" key="2">
    <source>
        <dbReference type="PROSITE-ProRule" id="PRU00703"/>
    </source>
</evidence>
<dbReference type="OrthoDB" id="9790355at2"/>
<dbReference type="InterPro" id="IPR051257">
    <property type="entry name" value="Diverse_CBS-Domain"/>
</dbReference>
<evidence type="ECO:0000313" key="5">
    <source>
        <dbReference type="Proteomes" id="UP000199657"/>
    </source>
</evidence>
<keyword evidence="1 2" id="KW-0129">CBS domain</keyword>
<accession>A0A1H8VTP3</accession>
<keyword evidence="5" id="KW-1185">Reference proteome</keyword>
<evidence type="ECO:0000256" key="1">
    <source>
        <dbReference type="ARBA" id="ARBA00023122"/>
    </source>
</evidence>
<proteinExistence type="predicted"/>
<feature type="domain" description="CBS" evidence="3">
    <location>
        <begin position="12"/>
        <end position="68"/>
    </location>
</feature>
<dbReference type="InterPro" id="IPR000644">
    <property type="entry name" value="CBS_dom"/>
</dbReference>
<reference evidence="4 5" key="1">
    <citation type="submission" date="2016-10" db="EMBL/GenBank/DDBJ databases">
        <authorList>
            <person name="de Groot N.N."/>
        </authorList>
    </citation>
    <scope>NUCLEOTIDE SEQUENCE [LARGE SCALE GENOMIC DNA]</scope>
    <source>
        <strain evidence="4 5">CGMCC 1.6291</strain>
    </source>
</reference>
<dbReference type="STRING" id="406100.SAMN04488052_11522"/>
<dbReference type="InterPro" id="IPR046342">
    <property type="entry name" value="CBS_dom_sf"/>
</dbReference>
<dbReference type="SUPFAM" id="SSF54631">
    <property type="entry name" value="CBS-domain pair"/>
    <property type="match status" value="1"/>
</dbReference>
<evidence type="ECO:0000259" key="3">
    <source>
        <dbReference type="PROSITE" id="PS51371"/>
    </source>
</evidence>
<dbReference type="PANTHER" id="PTHR43080:SF2">
    <property type="entry name" value="CBS DOMAIN-CONTAINING PROTEIN"/>
    <property type="match status" value="1"/>
</dbReference>
<dbReference type="CDD" id="cd04584">
    <property type="entry name" value="CBS_pair_AcuB_like"/>
    <property type="match status" value="1"/>
</dbReference>
<organism evidence="4 5">
    <name type="scientific">Aquisalimonas asiatica</name>
    <dbReference type="NCBI Taxonomy" id="406100"/>
    <lineage>
        <taxon>Bacteria</taxon>
        <taxon>Pseudomonadati</taxon>
        <taxon>Pseudomonadota</taxon>
        <taxon>Gammaproteobacteria</taxon>
        <taxon>Chromatiales</taxon>
        <taxon>Ectothiorhodospiraceae</taxon>
        <taxon>Aquisalimonas</taxon>
    </lineage>
</organism>
<dbReference type="AlphaFoldDB" id="A0A1H8VTP3"/>
<protein>
    <submittedName>
        <fullName evidence="4">CBS domain-containing protein</fullName>
    </submittedName>
</protein>
<name>A0A1H8VTP3_9GAMM</name>
<dbReference type="PANTHER" id="PTHR43080">
    <property type="entry name" value="CBS DOMAIN-CONTAINING PROTEIN CBSX3, MITOCHONDRIAL"/>
    <property type="match status" value="1"/>
</dbReference>
<sequence>MTKSAQTAADIMTSNVITVRPESTIAQARELMTEHGIRHLPVTREGGEFVGVVTQKAMLAEMLRIADKYGLQGIDRQTEKSPVADILGTDTETIQPQLPLVDAGRFFVERKHGCLPVLEGGKLVGILTSADFVKLSIALLSET</sequence>
<dbReference type="PROSITE" id="PS51371">
    <property type="entry name" value="CBS"/>
    <property type="match status" value="2"/>
</dbReference>
<evidence type="ECO:0000313" key="4">
    <source>
        <dbReference type="EMBL" id="SEP18597.1"/>
    </source>
</evidence>
<dbReference type="Proteomes" id="UP000199657">
    <property type="component" value="Unassembled WGS sequence"/>
</dbReference>
<dbReference type="Pfam" id="PF00571">
    <property type="entry name" value="CBS"/>
    <property type="match status" value="2"/>
</dbReference>
<gene>
    <name evidence="4" type="ORF">SAMN04488052_11522</name>
</gene>
<feature type="domain" description="CBS" evidence="3">
    <location>
        <begin position="87"/>
        <end position="142"/>
    </location>
</feature>
<dbReference type="Gene3D" id="3.10.580.10">
    <property type="entry name" value="CBS-domain"/>
    <property type="match status" value="1"/>
</dbReference>
<dbReference type="SMART" id="SM00116">
    <property type="entry name" value="CBS"/>
    <property type="match status" value="2"/>
</dbReference>
<dbReference type="RefSeq" id="WP_091646454.1">
    <property type="nucleotide sequence ID" value="NZ_FOEG01000015.1"/>
</dbReference>
<dbReference type="EMBL" id="FOEG01000015">
    <property type="protein sequence ID" value="SEP18597.1"/>
    <property type="molecule type" value="Genomic_DNA"/>
</dbReference>